<accession>A0ABR0AZ18</accession>
<reference evidence="1 2" key="1">
    <citation type="journal article" date="2023" name="Nucleic Acids Res.">
        <title>The hologenome of Daphnia magna reveals possible DNA methylation and microbiome-mediated evolution of the host genome.</title>
        <authorList>
            <person name="Chaturvedi A."/>
            <person name="Li X."/>
            <person name="Dhandapani V."/>
            <person name="Marshall H."/>
            <person name="Kissane S."/>
            <person name="Cuenca-Cambronero M."/>
            <person name="Asole G."/>
            <person name="Calvet F."/>
            <person name="Ruiz-Romero M."/>
            <person name="Marangio P."/>
            <person name="Guigo R."/>
            <person name="Rago D."/>
            <person name="Mirbahai L."/>
            <person name="Eastwood N."/>
            <person name="Colbourne J.K."/>
            <person name="Zhou J."/>
            <person name="Mallon E."/>
            <person name="Orsini L."/>
        </authorList>
    </citation>
    <scope>NUCLEOTIDE SEQUENCE [LARGE SCALE GENOMIC DNA]</scope>
    <source>
        <strain evidence="1">LRV0_1</strain>
    </source>
</reference>
<sequence length="264" mass="29467">MSDTHSKIKETFFGFEPHYNLHSRSQQTDPEPVRPRIVRPVRRFEGRWCNTTKRTSGSALHSSGSADEDAQGFVDQVNRVARWEGWTADNCLLVAVTRLVGTTSQWHAQPGQNYGTWPLWSVALVTNFSHTWSFLKWSLMVEARVQKPGEYGLEYVLDKRRLCLRSPVPLPEVDIIKALLRGLANPIYIAALTAQLPVNFTDFVTRLRDLEQLGLSSVQMGVPVPPVTYTAPFTGTACPAPPVVAPPAPNFAALFQNLGDRLVN</sequence>
<evidence type="ECO:0000313" key="1">
    <source>
        <dbReference type="EMBL" id="KAK4030373.1"/>
    </source>
</evidence>
<organism evidence="1 2">
    <name type="scientific">Daphnia magna</name>
    <dbReference type="NCBI Taxonomy" id="35525"/>
    <lineage>
        <taxon>Eukaryota</taxon>
        <taxon>Metazoa</taxon>
        <taxon>Ecdysozoa</taxon>
        <taxon>Arthropoda</taxon>
        <taxon>Crustacea</taxon>
        <taxon>Branchiopoda</taxon>
        <taxon>Diplostraca</taxon>
        <taxon>Cladocera</taxon>
        <taxon>Anomopoda</taxon>
        <taxon>Daphniidae</taxon>
        <taxon>Daphnia</taxon>
    </lineage>
</organism>
<keyword evidence="2" id="KW-1185">Reference proteome</keyword>
<comment type="caution">
    <text evidence="1">The sequence shown here is derived from an EMBL/GenBank/DDBJ whole genome shotgun (WGS) entry which is preliminary data.</text>
</comment>
<gene>
    <name evidence="1" type="ORF">OUZ56_023372</name>
</gene>
<dbReference type="Proteomes" id="UP001234178">
    <property type="component" value="Unassembled WGS sequence"/>
</dbReference>
<proteinExistence type="predicted"/>
<name>A0ABR0AZ18_9CRUS</name>
<dbReference type="EMBL" id="JAOYFB010000039">
    <property type="protein sequence ID" value="KAK4030373.1"/>
    <property type="molecule type" value="Genomic_DNA"/>
</dbReference>
<evidence type="ECO:0000313" key="2">
    <source>
        <dbReference type="Proteomes" id="UP001234178"/>
    </source>
</evidence>
<protein>
    <submittedName>
        <fullName evidence="1">Uncharacterized protein</fullName>
    </submittedName>
</protein>